<dbReference type="AlphaFoldDB" id="A0AAV7TB04"/>
<evidence type="ECO:0000313" key="3">
    <source>
        <dbReference type="Proteomes" id="UP001066276"/>
    </source>
</evidence>
<name>A0AAV7TB04_PLEWA</name>
<gene>
    <name evidence="2" type="ORF">NDU88_005623</name>
</gene>
<evidence type="ECO:0000256" key="1">
    <source>
        <dbReference type="SAM" id="MobiDB-lite"/>
    </source>
</evidence>
<accession>A0AAV7TB04</accession>
<dbReference type="EMBL" id="JANPWB010000007">
    <property type="protein sequence ID" value="KAJ1173797.1"/>
    <property type="molecule type" value="Genomic_DNA"/>
</dbReference>
<feature type="region of interest" description="Disordered" evidence="1">
    <location>
        <begin position="109"/>
        <end position="160"/>
    </location>
</feature>
<evidence type="ECO:0000313" key="2">
    <source>
        <dbReference type="EMBL" id="KAJ1173797.1"/>
    </source>
</evidence>
<keyword evidence="3" id="KW-1185">Reference proteome</keyword>
<sequence length="244" mass="25593">MSEPLIQQEQNTLTSTFFGGRGQAVENGARLILLLRRGRNFILHLYRPWGSLSPERSGDPSEGAGHHLTPRRALLGTLPASGRLLGLRTCRRAVLADRALERTGARPPLRLCDASEGHPGPEPEPEVIPPPSRGPSASEVPAREPLVRGAGPAGSWPLRPRERDLKGRAALACEAILGTEAGGLEENWGPCHGEREAGLPPLVEETAGHGPGSGKRTGGTAYLALGPGAASRGSGGADWRPGPT</sequence>
<feature type="compositionally biased region" description="Low complexity" evidence="1">
    <location>
        <begin position="223"/>
        <end position="232"/>
    </location>
</feature>
<proteinExistence type="predicted"/>
<protein>
    <submittedName>
        <fullName evidence="2">Uncharacterized protein</fullName>
    </submittedName>
</protein>
<organism evidence="2 3">
    <name type="scientific">Pleurodeles waltl</name>
    <name type="common">Iberian ribbed newt</name>
    <dbReference type="NCBI Taxonomy" id="8319"/>
    <lineage>
        <taxon>Eukaryota</taxon>
        <taxon>Metazoa</taxon>
        <taxon>Chordata</taxon>
        <taxon>Craniata</taxon>
        <taxon>Vertebrata</taxon>
        <taxon>Euteleostomi</taxon>
        <taxon>Amphibia</taxon>
        <taxon>Batrachia</taxon>
        <taxon>Caudata</taxon>
        <taxon>Salamandroidea</taxon>
        <taxon>Salamandridae</taxon>
        <taxon>Pleurodelinae</taxon>
        <taxon>Pleurodeles</taxon>
    </lineage>
</organism>
<dbReference type="Proteomes" id="UP001066276">
    <property type="component" value="Chromosome 4_1"/>
</dbReference>
<feature type="region of interest" description="Disordered" evidence="1">
    <location>
        <begin position="183"/>
        <end position="244"/>
    </location>
</feature>
<comment type="caution">
    <text evidence="2">The sequence shown here is derived from an EMBL/GenBank/DDBJ whole genome shotgun (WGS) entry which is preliminary data.</text>
</comment>
<reference evidence="2" key="1">
    <citation type="journal article" date="2022" name="bioRxiv">
        <title>Sequencing and chromosome-scale assembly of the giantPleurodeles waltlgenome.</title>
        <authorList>
            <person name="Brown T."/>
            <person name="Elewa A."/>
            <person name="Iarovenko S."/>
            <person name="Subramanian E."/>
            <person name="Araus A.J."/>
            <person name="Petzold A."/>
            <person name="Susuki M."/>
            <person name="Suzuki K.-i.T."/>
            <person name="Hayashi T."/>
            <person name="Toyoda A."/>
            <person name="Oliveira C."/>
            <person name="Osipova E."/>
            <person name="Leigh N.D."/>
            <person name="Simon A."/>
            <person name="Yun M.H."/>
        </authorList>
    </citation>
    <scope>NUCLEOTIDE SEQUENCE</scope>
    <source>
        <strain evidence="2">20211129_DDA</strain>
        <tissue evidence="2">Liver</tissue>
    </source>
</reference>
<feature type="compositionally biased region" description="Pro residues" evidence="1">
    <location>
        <begin position="122"/>
        <end position="133"/>
    </location>
</feature>